<dbReference type="PROSITE" id="PS00134">
    <property type="entry name" value="TRYPSIN_HIS"/>
    <property type="match status" value="1"/>
</dbReference>
<dbReference type="KEGG" id="dpo:6902740"/>
<evidence type="ECO:0000313" key="10">
    <source>
        <dbReference type="RefSeq" id="XP_002133254.3"/>
    </source>
</evidence>
<feature type="domain" description="Peptidase S1" evidence="8">
    <location>
        <begin position="104"/>
        <end position="354"/>
    </location>
</feature>
<dbReference type="InterPro" id="IPR051333">
    <property type="entry name" value="CLIP_Serine_Protease"/>
</dbReference>
<dbReference type="GO" id="GO:0006508">
    <property type="term" value="P:proteolysis"/>
    <property type="evidence" value="ECO:0007669"/>
    <property type="project" value="InterPro"/>
</dbReference>
<comment type="similarity">
    <text evidence="7">Belongs to the peptidase S1 family. CLIP subfamily.</text>
</comment>
<dbReference type="InterPro" id="IPR001254">
    <property type="entry name" value="Trypsin_dom"/>
</dbReference>
<evidence type="ECO:0000256" key="2">
    <source>
        <dbReference type="ARBA" id="ARBA00022729"/>
    </source>
</evidence>
<keyword evidence="4" id="KW-0865">Zymogen</keyword>
<dbReference type="Pfam" id="PF00089">
    <property type="entry name" value="Trypsin"/>
    <property type="match status" value="1"/>
</dbReference>
<gene>
    <name evidence="10" type="primary">LOC6902740</name>
</gene>
<proteinExistence type="inferred from homology"/>
<dbReference type="PROSITE" id="PS50240">
    <property type="entry name" value="TRYPSIN_DOM"/>
    <property type="match status" value="1"/>
</dbReference>
<dbReference type="SUPFAM" id="SSF50494">
    <property type="entry name" value="Trypsin-like serine proteases"/>
    <property type="match status" value="1"/>
</dbReference>
<reference evidence="10" key="1">
    <citation type="submission" date="2025-08" db="UniProtKB">
        <authorList>
            <consortium name="RefSeq"/>
        </authorList>
    </citation>
    <scope>IDENTIFICATION</scope>
    <source>
        <strain evidence="10">MV-25-SWS-2005</strain>
        <tissue evidence="10">Whole body</tissue>
    </source>
</reference>
<sequence>MGHGRAWVYKEVVKGICTSLVNWDAIVRLPSFPSRKKLGGILVHNLIKGDVDSPDLLSRINFTIPRPTRYTIHIPLSLPLCRSYYSLHKPLRVFCSDYNSLYHIISIIICKLTNNSTPAATQCKDVNTGAFAYPCAGAVIARRVILTAAHCALAKADGHRLSSVRVGEYGTSSDPDCANTGFCAPRSVNHAISHVIVHPDYKQGSYHHDIALLVLKTPLNYSVATQPICLQKTRANLVVGKRATIAGWGKISTASIRQPEMTHLDVPLTSWDLCLRNYGSTGALESPNSIEGQWMCAGGEGKDVCQGFGGAPLFIQENGIFSQIGIMSFGSDNCGGLPSVFTSVTQFTDWILAT</sequence>
<dbReference type="InterPro" id="IPR018114">
    <property type="entry name" value="TRYPSIN_HIS"/>
</dbReference>
<keyword evidence="5" id="KW-1015">Disulfide bond</keyword>
<evidence type="ECO:0000256" key="5">
    <source>
        <dbReference type="ARBA" id="ARBA00023157"/>
    </source>
</evidence>
<accession>A0A6I8UYD9</accession>
<dbReference type="InParanoid" id="A0A6I8UYD9"/>
<organism evidence="9 10">
    <name type="scientific">Drosophila pseudoobscura pseudoobscura</name>
    <name type="common">Fruit fly</name>
    <dbReference type="NCBI Taxonomy" id="46245"/>
    <lineage>
        <taxon>Eukaryota</taxon>
        <taxon>Metazoa</taxon>
        <taxon>Ecdysozoa</taxon>
        <taxon>Arthropoda</taxon>
        <taxon>Hexapoda</taxon>
        <taxon>Insecta</taxon>
        <taxon>Pterygota</taxon>
        <taxon>Neoptera</taxon>
        <taxon>Endopterygota</taxon>
        <taxon>Diptera</taxon>
        <taxon>Brachycera</taxon>
        <taxon>Muscomorpha</taxon>
        <taxon>Ephydroidea</taxon>
        <taxon>Drosophilidae</taxon>
        <taxon>Drosophila</taxon>
        <taxon>Sophophora</taxon>
    </lineage>
</organism>
<dbReference type="Proteomes" id="UP000001819">
    <property type="component" value="Chromosome 4"/>
</dbReference>
<keyword evidence="3" id="KW-0106">Calcium</keyword>
<protein>
    <submittedName>
        <fullName evidence="10">CLIP domain-containing serine protease 14D-like</fullName>
    </submittedName>
</protein>
<dbReference type="PANTHER" id="PTHR24260:SF145">
    <property type="entry name" value="FI17609P1-RELATED"/>
    <property type="match status" value="1"/>
</dbReference>
<dbReference type="CDD" id="cd00190">
    <property type="entry name" value="Tryp_SPc"/>
    <property type="match status" value="1"/>
</dbReference>
<dbReference type="InterPro" id="IPR009003">
    <property type="entry name" value="Peptidase_S1_PA"/>
</dbReference>
<dbReference type="Gene3D" id="2.40.10.10">
    <property type="entry name" value="Trypsin-like serine proteases"/>
    <property type="match status" value="2"/>
</dbReference>
<dbReference type="SMART" id="SM00020">
    <property type="entry name" value="Tryp_SPc"/>
    <property type="match status" value="1"/>
</dbReference>
<dbReference type="PANTHER" id="PTHR24260">
    <property type="match status" value="1"/>
</dbReference>
<dbReference type="RefSeq" id="XP_002133254.3">
    <property type="nucleotide sequence ID" value="XM_002133218.3"/>
</dbReference>
<dbReference type="InterPro" id="IPR043504">
    <property type="entry name" value="Peptidase_S1_PA_chymotrypsin"/>
</dbReference>
<dbReference type="AlphaFoldDB" id="A0A6I8UYD9"/>
<keyword evidence="2" id="KW-0732">Signal</keyword>
<evidence type="ECO:0000256" key="7">
    <source>
        <dbReference type="ARBA" id="ARBA00024195"/>
    </source>
</evidence>
<evidence type="ECO:0000256" key="4">
    <source>
        <dbReference type="ARBA" id="ARBA00023145"/>
    </source>
</evidence>
<name>A0A6I8UYD9_DROPS</name>
<dbReference type="GO" id="GO:0046872">
    <property type="term" value="F:metal ion binding"/>
    <property type="evidence" value="ECO:0007669"/>
    <property type="project" value="UniProtKB-KW"/>
</dbReference>
<keyword evidence="6" id="KW-0325">Glycoprotein</keyword>
<dbReference type="GO" id="GO:0004252">
    <property type="term" value="F:serine-type endopeptidase activity"/>
    <property type="evidence" value="ECO:0007669"/>
    <property type="project" value="InterPro"/>
</dbReference>
<keyword evidence="1" id="KW-0479">Metal-binding</keyword>
<dbReference type="PRINTS" id="PR00722">
    <property type="entry name" value="CHYMOTRYPSIN"/>
</dbReference>
<evidence type="ECO:0000256" key="1">
    <source>
        <dbReference type="ARBA" id="ARBA00022723"/>
    </source>
</evidence>
<evidence type="ECO:0000259" key="8">
    <source>
        <dbReference type="PROSITE" id="PS50240"/>
    </source>
</evidence>
<evidence type="ECO:0000256" key="3">
    <source>
        <dbReference type="ARBA" id="ARBA00022837"/>
    </source>
</evidence>
<dbReference type="InterPro" id="IPR001314">
    <property type="entry name" value="Peptidase_S1A"/>
</dbReference>
<evidence type="ECO:0000256" key="6">
    <source>
        <dbReference type="ARBA" id="ARBA00023180"/>
    </source>
</evidence>
<dbReference type="FunFam" id="2.40.10.10:FF:000028">
    <property type="entry name" value="Serine protease easter"/>
    <property type="match status" value="1"/>
</dbReference>
<keyword evidence="9" id="KW-1185">Reference proteome</keyword>
<evidence type="ECO:0000313" key="9">
    <source>
        <dbReference type="Proteomes" id="UP000001819"/>
    </source>
</evidence>